<dbReference type="InterPro" id="IPR006619">
    <property type="entry name" value="PGRP_domain_met/bac"/>
</dbReference>
<evidence type="ECO:0000313" key="5">
    <source>
        <dbReference type="Proteomes" id="UP000004295"/>
    </source>
</evidence>
<evidence type="ECO:0000313" key="4">
    <source>
        <dbReference type="EMBL" id="EEN83492.1"/>
    </source>
</evidence>
<dbReference type="FunFam" id="3.40.80.10:FF:000008">
    <property type="entry name" value="N-acetylmuramoyl-L-alanine amidase"/>
    <property type="match status" value="1"/>
</dbReference>
<dbReference type="STRING" id="553175.POREN0001_0636"/>
<reference evidence="4 5" key="1">
    <citation type="submission" date="2009-04" db="EMBL/GenBank/DDBJ databases">
        <authorList>
            <person name="Sebastian Y."/>
            <person name="Madupu R."/>
            <person name="Durkin A.S."/>
            <person name="Torralba M."/>
            <person name="Methe B."/>
            <person name="Sutton G.G."/>
            <person name="Strausberg R.L."/>
            <person name="Nelson K.E."/>
        </authorList>
    </citation>
    <scope>NUCLEOTIDE SEQUENCE [LARGE SCALE GENOMIC DNA]</scope>
    <source>
        <strain evidence="5">ATCC 35406 / BCRC 14492 / JCM 8526 / NCTC 13058 / HG 370</strain>
    </source>
</reference>
<dbReference type="Proteomes" id="UP000004295">
    <property type="component" value="Unassembled WGS sequence"/>
</dbReference>
<organism evidence="4 5">
    <name type="scientific">Porphyromonas endodontalis (strain ATCC 35406 / DSM 24491 / JCM 8526 / CCUG 16442 / BCRC 14492 / NCTC 13058 / HG 370)</name>
    <name type="common">Bacteroides endodontalis</name>
    <dbReference type="NCBI Taxonomy" id="553175"/>
    <lineage>
        <taxon>Bacteria</taxon>
        <taxon>Pseudomonadati</taxon>
        <taxon>Bacteroidota</taxon>
        <taxon>Bacteroidia</taxon>
        <taxon>Bacteroidales</taxon>
        <taxon>Porphyromonadaceae</taxon>
        <taxon>Porphyromonas</taxon>
    </lineage>
</organism>
<evidence type="ECO:0000256" key="1">
    <source>
        <dbReference type="ARBA" id="ARBA00007553"/>
    </source>
</evidence>
<dbReference type="GO" id="GO:0008270">
    <property type="term" value="F:zinc ion binding"/>
    <property type="evidence" value="ECO:0007669"/>
    <property type="project" value="InterPro"/>
</dbReference>
<dbReference type="Gene3D" id="3.40.80.10">
    <property type="entry name" value="Peptidoglycan recognition protein-like"/>
    <property type="match status" value="1"/>
</dbReference>
<keyword evidence="5" id="KW-1185">Reference proteome</keyword>
<gene>
    <name evidence="4" type="ORF">POREN0001_0636</name>
</gene>
<dbReference type="Pfam" id="PF01510">
    <property type="entry name" value="Amidase_2"/>
    <property type="match status" value="1"/>
</dbReference>
<dbReference type="InterPro" id="IPR018247">
    <property type="entry name" value="EF_Hand_1_Ca_BS"/>
</dbReference>
<accession>C3J8W5</accession>
<comment type="similarity">
    <text evidence="1">Belongs to the N-acetylmuramoyl-L-alanine amidase 2 family.</text>
</comment>
<dbReference type="InterPro" id="IPR002502">
    <property type="entry name" value="Amidase_domain"/>
</dbReference>
<dbReference type="InterPro" id="IPR036505">
    <property type="entry name" value="Amidase/PGRP_sf"/>
</dbReference>
<proteinExistence type="inferred from homology"/>
<dbReference type="CDD" id="cd06583">
    <property type="entry name" value="PGRP"/>
    <property type="match status" value="1"/>
</dbReference>
<feature type="domain" description="N-acetylmuramoyl-L-alanine amidase" evidence="2">
    <location>
        <begin position="1"/>
        <end position="126"/>
    </location>
</feature>
<dbReference type="AlphaFoldDB" id="C3J8W5"/>
<protein>
    <submittedName>
        <fullName evidence="4">N-acetylmuramoyl-L-alanine amidase</fullName>
    </submittedName>
</protein>
<comment type="caution">
    <text evidence="4">The sequence shown here is derived from an EMBL/GenBank/DDBJ whole genome shotgun (WGS) entry which is preliminary data.</text>
</comment>
<evidence type="ECO:0000259" key="3">
    <source>
        <dbReference type="SMART" id="SM00701"/>
    </source>
</evidence>
<dbReference type="RefSeq" id="WP_004332605.1">
    <property type="nucleotide sequence ID" value="NZ_ACNN01000007.1"/>
</dbReference>
<dbReference type="eggNOG" id="COG3023">
    <property type="taxonomic scope" value="Bacteria"/>
</dbReference>
<dbReference type="SUPFAM" id="SSF55846">
    <property type="entry name" value="N-acetylmuramoyl-L-alanine amidase-like"/>
    <property type="match status" value="1"/>
</dbReference>
<dbReference type="GO" id="GO:0008745">
    <property type="term" value="F:N-acetylmuramoyl-L-alanine amidase activity"/>
    <property type="evidence" value="ECO:0007669"/>
    <property type="project" value="InterPro"/>
</dbReference>
<dbReference type="PANTHER" id="PTHR11022:SF41">
    <property type="entry name" value="PEPTIDOGLYCAN-RECOGNITION PROTEIN LC-RELATED"/>
    <property type="match status" value="1"/>
</dbReference>
<dbReference type="SMART" id="SM00644">
    <property type="entry name" value="Ami_2"/>
    <property type="match status" value="1"/>
</dbReference>
<dbReference type="InterPro" id="IPR015510">
    <property type="entry name" value="PGRP"/>
</dbReference>
<name>C3J8W5_POREA</name>
<dbReference type="PROSITE" id="PS00018">
    <property type="entry name" value="EF_HAND_1"/>
    <property type="match status" value="1"/>
</dbReference>
<evidence type="ECO:0000259" key="2">
    <source>
        <dbReference type="SMART" id="SM00644"/>
    </source>
</evidence>
<dbReference type="PANTHER" id="PTHR11022">
    <property type="entry name" value="PEPTIDOGLYCAN RECOGNITION PROTEIN"/>
    <property type="match status" value="1"/>
</dbReference>
<dbReference type="EMBL" id="ACNN01000007">
    <property type="protein sequence ID" value="EEN83492.1"/>
    <property type="molecule type" value="Genomic_DNA"/>
</dbReference>
<dbReference type="SMART" id="SM00701">
    <property type="entry name" value="PGRP"/>
    <property type="match status" value="1"/>
</dbReference>
<feature type="domain" description="Peptidoglycan recognition protein family" evidence="3">
    <location>
        <begin position="2"/>
        <end position="118"/>
    </location>
</feature>
<dbReference type="GO" id="GO:0009253">
    <property type="term" value="P:peptidoglycan catabolic process"/>
    <property type="evidence" value="ECO:0007669"/>
    <property type="project" value="InterPro"/>
</dbReference>
<sequence>MNVQYIVVHCSATRINRPYKVEQLERDHQARGMRSAGYHFYIPRNGIIIPLRPLNVVGAHARGYNRKSIGVCYEGGLLSDGTPSDTRTLEQKGALVLLLRMLRRCYPQARIVGHRDLSPDLNRDGKISPNEWTKLCPCFDAKEAYAQL</sequence>
<dbReference type="GeneID" id="93364915"/>